<dbReference type="Proteomes" id="UP001195483">
    <property type="component" value="Unassembled WGS sequence"/>
</dbReference>
<evidence type="ECO:0000256" key="1">
    <source>
        <dbReference type="SAM" id="Phobius"/>
    </source>
</evidence>
<dbReference type="EMBL" id="JAEAOA010000450">
    <property type="protein sequence ID" value="KAK3606734.1"/>
    <property type="molecule type" value="Genomic_DNA"/>
</dbReference>
<comment type="caution">
    <text evidence="2">The sequence shown here is derived from an EMBL/GenBank/DDBJ whole genome shotgun (WGS) entry which is preliminary data.</text>
</comment>
<reference evidence="2" key="2">
    <citation type="journal article" date="2021" name="Genome Biol. Evol.">
        <title>Developing a high-quality reference genome for a parasitic bivalve with doubly uniparental inheritance (Bivalvia: Unionida).</title>
        <authorList>
            <person name="Smith C.H."/>
        </authorList>
    </citation>
    <scope>NUCLEOTIDE SEQUENCE</scope>
    <source>
        <strain evidence="2">CHS0354</strain>
        <tissue evidence="2">Mantle</tissue>
    </source>
</reference>
<organism evidence="2 3">
    <name type="scientific">Potamilus streckersoni</name>
    <dbReference type="NCBI Taxonomy" id="2493646"/>
    <lineage>
        <taxon>Eukaryota</taxon>
        <taxon>Metazoa</taxon>
        <taxon>Spiralia</taxon>
        <taxon>Lophotrochozoa</taxon>
        <taxon>Mollusca</taxon>
        <taxon>Bivalvia</taxon>
        <taxon>Autobranchia</taxon>
        <taxon>Heteroconchia</taxon>
        <taxon>Palaeoheterodonta</taxon>
        <taxon>Unionida</taxon>
        <taxon>Unionoidea</taxon>
        <taxon>Unionidae</taxon>
        <taxon>Ambleminae</taxon>
        <taxon>Lampsilini</taxon>
        <taxon>Potamilus</taxon>
    </lineage>
</organism>
<keyword evidence="1" id="KW-0472">Membrane</keyword>
<dbReference type="AlphaFoldDB" id="A0AAE0WA56"/>
<keyword evidence="3" id="KW-1185">Reference proteome</keyword>
<reference evidence="2" key="3">
    <citation type="submission" date="2023-05" db="EMBL/GenBank/DDBJ databases">
        <authorList>
            <person name="Smith C.H."/>
        </authorList>
    </citation>
    <scope>NUCLEOTIDE SEQUENCE</scope>
    <source>
        <strain evidence="2">CHS0354</strain>
        <tissue evidence="2">Mantle</tissue>
    </source>
</reference>
<keyword evidence="1" id="KW-1133">Transmembrane helix</keyword>
<proteinExistence type="predicted"/>
<evidence type="ECO:0000313" key="3">
    <source>
        <dbReference type="Proteomes" id="UP001195483"/>
    </source>
</evidence>
<sequence length="337" mass="37428">ESYRITINNDNLQNKCTNDGGNIACTASENVSNNLIKLGSFSTMIGKLPGNLTYRIGVVNYTSLIEEPNPTLLKLCVLYYEGKIYSDECSQRRRAICVEDENQRYAVSKLDGSIPRYSQKPISTTGAPTTMTIGENTFLDLLTESCPSRNSSVTEGVVSDLETKPSTLYIIIGAVASGVVILVLVILTCTVSLCRRQTCDAKQSHISVNTEIRSDKTDRLEDCSKDVDSTDRAKISKDHSFCQVKSDIVQYSTPEDAVKFAMTKDTDECAMCTKLDPNTYFNVSKTNMRTSCDANVYQQVNVVVDANVYDTTNYQNEKDIILDPTYDHFTKESNART</sequence>
<protein>
    <submittedName>
        <fullName evidence="2">Uncharacterized protein</fullName>
    </submittedName>
</protein>
<accession>A0AAE0WA56</accession>
<reference evidence="2" key="1">
    <citation type="journal article" date="2021" name="Genome Biol. Evol.">
        <title>A High-Quality Reference Genome for a Parasitic Bivalve with Doubly Uniparental Inheritance (Bivalvia: Unionida).</title>
        <authorList>
            <person name="Smith C.H."/>
        </authorList>
    </citation>
    <scope>NUCLEOTIDE SEQUENCE</scope>
    <source>
        <strain evidence="2">CHS0354</strain>
    </source>
</reference>
<name>A0AAE0WA56_9BIVA</name>
<feature type="transmembrane region" description="Helical" evidence="1">
    <location>
        <begin position="168"/>
        <end position="194"/>
    </location>
</feature>
<evidence type="ECO:0000313" key="2">
    <source>
        <dbReference type="EMBL" id="KAK3606734.1"/>
    </source>
</evidence>
<feature type="non-terminal residue" evidence="2">
    <location>
        <position position="337"/>
    </location>
</feature>
<gene>
    <name evidence="2" type="ORF">CHS0354_006513</name>
</gene>
<keyword evidence="1" id="KW-0812">Transmembrane</keyword>